<dbReference type="InterPro" id="IPR029052">
    <property type="entry name" value="Metallo-depent_PP-like"/>
</dbReference>
<dbReference type="Gene3D" id="2.60.40.380">
    <property type="entry name" value="Purple acid phosphatase-like, N-terminal"/>
    <property type="match status" value="1"/>
</dbReference>
<evidence type="ECO:0000256" key="4">
    <source>
        <dbReference type="ARBA" id="ARBA00022525"/>
    </source>
</evidence>
<dbReference type="Pfam" id="PF17808">
    <property type="entry name" value="fn3_PAP"/>
    <property type="match status" value="1"/>
</dbReference>
<dbReference type="GO" id="GO:0005576">
    <property type="term" value="C:extracellular region"/>
    <property type="evidence" value="ECO:0007669"/>
    <property type="project" value="UniProtKB-SubCell"/>
</dbReference>
<reference evidence="12 13" key="1">
    <citation type="journal article" date="2024" name="Nat. Commun.">
        <title>Phylogenomics reveals the evolutionary origins of lichenization in chlorophyte algae.</title>
        <authorList>
            <person name="Puginier C."/>
            <person name="Libourel C."/>
            <person name="Otte J."/>
            <person name="Skaloud P."/>
            <person name="Haon M."/>
            <person name="Grisel S."/>
            <person name="Petersen M."/>
            <person name="Berrin J.G."/>
            <person name="Delaux P.M."/>
            <person name="Dal Grande F."/>
            <person name="Keller J."/>
        </authorList>
    </citation>
    <scope>NUCLEOTIDE SEQUENCE [LARGE SCALE GENOMIC DNA]</scope>
    <source>
        <strain evidence="12 13">SAG 2145</strain>
    </source>
</reference>
<dbReference type="CDD" id="cd00839">
    <property type="entry name" value="MPP_PAPs"/>
    <property type="match status" value="1"/>
</dbReference>
<dbReference type="SUPFAM" id="SSF56300">
    <property type="entry name" value="Metallo-dependent phosphatases"/>
    <property type="match status" value="1"/>
</dbReference>
<accession>A0AAW1SHQ6</accession>
<dbReference type="InterPro" id="IPR008963">
    <property type="entry name" value="Purple_acid_Pase-like_N"/>
</dbReference>
<evidence type="ECO:0000313" key="12">
    <source>
        <dbReference type="EMBL" id="KAK9844983.1"/>
    </source>
</evidence>
<gene>
    <name evidence="12" type="ORF">WJX74_009294</name>
</gene>
<dbReference type="PANTHER" id="PTHR45778">
    <property type="entry name" value="PURPLE ACID PHOSPHATASE-RELATED"/>
    <property type="match status" value="1"/>
</dbReference>
<dbReference type="InterPro" id="IPR004843">
    <property type="entry name" value="Calcineurin-like_PHP"/>
</dbReference>
<evidence type="ECO:0000259" key="8">
    <source>
        <dbReference type="Pfam" id="PF00149"/>
    </source>
</evidence>
<comment type="caution">
    <text evidence="12">The sequence shown here is derived from an EMBL/GenBank/DDBJ whole genome shotgun (WGS) entry which is preliminary data.</text>
</comment>
<organism evidence="12 13">
    <name type="scientific">Apatococcus lobatus</name>
    <dbReference type="NCBI Taxonomy" id="904363"/>
    <lineage>
        <taxon>Eukaryota</taxon>
        <taxon>Viridiplantae</taxon>
        <taxon>Chlorophyta</taxon>
        <taxon>core chlorophytes</taxon>
        <taxon>Trebouxiophyceae</taxon>
        <taxon>Chlorellales</taxon>
        <taxon>Chlorellaceae</taxon>
        <taxon>Apatococcus</taxon>
    </lineage>
</organism>
<evidence type="ECO:0000259" key="11">
    <source>
        <dbReference type="Pfam" id="PF17808"/>
    </source>
</evidence>
<keyword evidence="4" id="KW-0964">Secreted</keyword>
<dbReference type="GO" id="GO:0046872">
    <property type="term" value="F:metal ion binding"/>
    <property type="evidence" value="ECO:0007669"/>
    <property type="project" value="InterPro"/>
</dbReference>
<comment type="catalytic activity">
    <reaction evidence="7">
        <text>a phosphate monoester + H2O = an alcohol + phosphate</text>
        <dbReference type="Rhea" id="RHEA:15017"/>
        <dbReference type="ChEBI" id="CHEBI:15377"/>
        <dbReference type="ChEBI" id="CHEBI:30879"/>
        <dbReference type="ChEBI" id="CHEBI:43474"/>
        <dbReference type="ChEBI" id="CHEBI:67140"/>
        <dbReference type="EC" id="3.1.3.2"/>
    </reaction>
</comment>
<evidence type="ECO:0000256" key="6">
    <source>
        <dbReference type="ARBA" id="ARBA00023180"/>
    </source>
</evidence>
<keyword evidence="13" id="KW-1185">Reference proteome</keyword>
<name>A0AAW1SHQ6_9CHLO</name>
<feature type="domain" description="Purple acid phosphatase C-terminal" evidence="9">
    <location>
        <begin position="526"/>
        <end position="584"/>
    </location>
</feature>
<comment type="similarity">
    <text evidence="2 7">Belongs to the metallophosphoesterase superfamily. Purple acid phosphatase family.</text>
</comment>
<keyword evidence="6" id="KW-0325">Glycoprotein</keyword>
<evidence type="ECO:0000256" key="2">
    <source>
        <dbReference type="ARBA" id="ARBA00008723"/>
    </source>
</evidence>
<keyword evidence="7" id="KW-0378">Hydrolase</keyword>
<dbReference type="InterPro" id="IPR040974">
    <property type="entry name" value="Fn3_PAP"/>
</dbReference>
<dbReference type="Pfam" id="PF14008">
    <property type="entry name" value="Metallophos_C"/>
    <property type="match status" value="1"/>
</dbReference>
<feature type="signal peptide" evidence="7">
    <location>
        <begin position="1"/>
        <end position="30"/>
    </location>
</feature>
<evidence type="ECO:0000259" key="10">
    <source>
        <dbReference type="Pfam" id="PF16656"/>
    </source>
</evidence>
<dbReference type="EC" id="3.1.3.2" evidence="7"/>
<protein>
    <recommendedName>
        <fullName evidence="7">Purple acid phosphatase</fullName>
        <ecNumber evidence="7">3.1.3.2</ecNumber>
    </recommendedName>
</protein>
<evidence type="ECO:0000259" key="9">
    <source>
        <dbReference type="Pfam" id="PF14008"/>
    </source>
</evidence>
<proteinExistence type="inferred from homology"/>
<dbReference type="Pfam" id="PF16656">
    <property type="entry name" value="Pur_ac_phosph_N"/>
    <property type="match status" value="1"/>
</dbReference>
<evidence type="ECO:0000256" key="1">
    <source>
        <dbReference type="ARBA" id="ARBA00004613"/>
    </source>
</evidence>
<sequence length="730" mass="80202">MGWRLARRRSAAPVHAVCWALAVCVSQAAGQSLKANVSQILQNRQPVQVSIQGVEQPSAADAVALYLSGAPDLHSSVPLKYKWLTDAEDYLRTGSAEINFLLLNQRQDVVFLLFQNISKHQGFFESDVIARSGVIRNTIPNQPFGGHLALTGNPSEMSIQWSTRDSGQPKVQWGSQPGQYTASSQGCSVTYTRDDLCDAPATTTGWIDPGFTHNAVMQGLQPSTRYYYSYGDEDPALGFSEESSFVTGPQVGPDAEIKVLANADMGHVEPDGSNEFEYDRNKRLVNAVGSDEELLSSIDNVLHGNGLEQGASLDVTVGMISNAANATLAFFDGDLSYARGFGTQWDVLFDQAQPLSTIMPTMVVEGNHERDQPHTGDRFQNTGTDSGGECGVPTYLRYQMPADFGRLWYSFDHGPAHFLQYSTEVDFSPGSPQHDFILQDLQSVDRSVTPWVIVNGHRPIYTPSLSAVGPGSDLVVARDLRDALEDLFFTYQVDMTLSGHVHLYSRTCPVLRKLCQEARADGSARAPIHLVIGNGGQWLTYFVHPSMPPYFPNVAIEHGYLVYTVNRTTLSAQMLSYADGAVLDDFQLHKPADWRADPAGQAAFLSSFNQTYEESWLENPGIDLGQLEGILGAAQAILADHPHLLHPITNSTLPQNSNAADTVGNILENLQPFMTVIRNHDFGKAASLSEYQQRILDDVLLPLLHRLESQGSSFRHADPHVFEPHVQVSR</sequence>
<dbReference type="InterPro" id="IPR015914">
    <property type="entry name" value="PAPs_N"/>
</dbReference>
<dbReference type="GO" id="GO:0003993">
    <property type="term" value="F:acid phosphatase activity"/>
    <property type="evidence" value="ECO:0007669"/>
    <property type="project" value="UniProtKB-EC"/>
</dbReference>
<evidence type="ECO:0000256" key="5">
    <source>
        <dbReference type="ARBA" id="ARBA00022729"/>
    </source>
</evidence>
<keyword evidence="5 7" id="KW-0732">Signal</keyword>
<feature type="chain" id="PRO_5043100180" description="Purple acid phosphatase" evidence="7">
    <location>
        <begin position="31"/>
        <end position="730"/>
    </location>
</feature>
<evidence type="ECO:0000256" key="7">
    <source>
        <dbReference type="RuleBase" id="RU361203"/>
    </source>
</evidence>
<comment type="subcellular location">
    <subcellularLocation>
        <location evidence="1">Secreted</location>
    </subcellularLocation>
</comment>
<dbReference type="Gene3D" id="3.60.21.10">
    <property type="match status" value="1"/>
</dbReference>
<dbReference type="EMBL" id="JALJOS010000001">
    <property type="protein sequence ID" value="KAK9844983.1"/>
    <property type="molecule type" value="Genomic_DNA"/>
</dbReference>
<dbReference type="Pfam" id="PF00149">
    <property type="entry name" value="Metallophos"/>
    <property type="match status" value="1"/>
</dbReference>
<feature type="domain" description="Purple acid phosphatase N-terminal" evidence="10">
    <location>
        <begin position="143"/>
        <end position="247"/>
    </location>
</feature>
<dbReference type="InterPro" id="IPR041792">
    <property type="entry name" value="MPP_PAP"/>
</dbReference>
<comment type="subunit">
    <text evidence="3">Homodimer.</text>
</comment>
<feature type="domain" description="Purple acid phosphatase Fn3-like" evidence="11">
    <location>
        <begin position="71"/>
        <end position="117"/>
    </location>
</feature>
<evidence type="ECO:0000313" key="13">
    <source>
        <dbReference type="Proteomes" id="UP001438707"/>
    </source>
</evidence>
<dbReference type="AlphaFoldDB" id="A0AAW1SHQ6"/>
<dbReference type="PANTHER" id="PTHR45778:SF3">
    <property type="entry name" value="PURPLE ACID PHOSPHATASE"/>
    <property type="match status" value="1"/>
</dbReference>
<feature type="domain" description="Calcineurin-like phosphoesterase" evidence="8">
    <location>
        <begin position="325"/>
        <end position="503"/>
    </location>
</feature>
<dbReference type="SUPFAM" id="SSF49363">
    <property type="entry name" value="Purple acid phosphatase, N-terminal domain"/>
    <property type="match status" value="1"/>
</dbReference>
<dbReference type="Proteomes" id="UP001438707">
    <property type="component" value="Unassembled WGS sequence"/>
</dbReference>
<evidence type="ECO:0000256" key="3">
    <source>
        <dbReference type="ARBA" id="ARBA00011738"/>
    </source>
</evidence>
<dbReference type="InterPro" id="IPR025733">
    <property type="entry name" value="PAPs_C"/>
</dbReference>